<evidence type="ECO:0000313" key="1">
    <source>
        <dbReference type="EMBL" id="KAB0662565.1"/>
    </source>
</evidence>
<dbReference type="EMBL" id="VZOL01000344">
    <property type="protein sequence ID" value="KAB0662565.1"/>
    <property type="molecule type" value="Genomic_DNA"/>
</dbReference>
<dbReference type="AlphaFoldDB" id="A0A6L3NCB0"/>
<comment type="caution">
    <text evidence="1">The sequence shown here is derived from an EMBL/GenBank/DDBJ whole genome shotgun (WGS) entry which is preliminary data.</text>
</comment>
<accession>A0A6L3NCB0</accession>
<sequence length="72" mass="8056">MALRMDRRVIPRRAAAPALRVQLLPSAVNARPCSPRPRRACSAHARRPRSCCVAATEIVSNSHITKSHFTRR</sequence>
<gene>
    <name evidence="1" type="ORF">F7R13_21415</name>
</gene>
<organism evidence="1 2">
    <name type="scientific">Burkholderia territorii</name>
    <dbReference type="NCBI Taxonomy" id="1503055"/>
    <lineage>
        <taxon>Bacteria</taxon>
        <taxon>Pseudomonadati</taxon>
        <taxon>Pseudomonadota</taxon>
        <taxon>Betaproteobacteria</taxon>
        <taxon>Burkholderiales</taxon>
        <taxon>Burkholderiaceae</taxon>
        <taxon>Burkholderia</taxon>
        <taxon>Burkholderia cepacia complex</taxon>
    </lineage>
</organism>
<reference evidence="1 2" key="1">
    <citation type="submission" date="2019-09" db="EMBL/GenBank/DDBJ databases">
        <title>Draft genome sequences of 48 bacterial type strains from the CCUG.</title>
        <authorList>
            <person name="Tunovic T."/>
            <person name="Pineiro-Iglesias B."/>
            <person name="Unosson C."/>
            <person name="Inganas E."/>
            <person name="Ohlen M."/>
            <person name="Cardew S."/>
            <person name="Jensie-Markopoulos S."/>
            <person name="Salva-Serra F."/>
            <person name="Jaen-Luchoro D."/>
            <person name="Karlsson R."/>
            <person name="Svensson-Stadler L."/>
            <person name="Chun J."/>
            <person name="Moore E."/>
        </authorList>
    </citation>
    <scope>NUCLEOTIDE SEQUENCE [LARGE SCALE GENOMIC DNA]</scope>
    <source>
        <strain evidence="1 2">CCUG 65687</strain>
    </source>
</reference>
<proteinExistence type="predicted"/>
<name>A0A6L3NCB0_9BURK</name>
<evidence type="ECO:0000313" key="2">
    <source>
        <dbReference type="Proteomes" id="UP000473571"/>
    </source>
</evidence>
<protein>
    <submittedName>
        <fullName evidence="1">Uncharacterized protein</fullName>
    </submittedName>
</protein>
<dbReference type="Proteomes" id="UP000473571">
    <property type="component" value="Unassembled WGS sequence"/>
</dbReference>